<sequence>MSASVCGGGSGASGGRPLVLAHGIARSSWESPVQQREVAAPHHFLNGAPRTPFPRSGFGRGVKEAMRAARSAPAHVPEPVRSAEPVPVRRG</sequence>
<organism evidence="2">
    <name type="scientific">uncultured Gemmatimonadota bacterium</name>
    <dbReference type="NCBI Taxonomy" id="203437"/>
    <lineage>
        <taxon>Bacteria</taxon>
        <taxon>Pseudomonadati</taxon>
        <taxon>Gemmatimonadota</taxon>
        <taxon>environmental samples</taxon>
    </lineage>
</organism>
<protein>
    <submittedName>
        <fullName evidence="2">Uncharacterized protein</fullName>
    </submittedName>
</protein>
<proteinExistence type="predicted"/>
<reference evidence="2" key="1">
    <citation type="submission" date="2020-02" db="EMBL/GenBank/DDBJ databases">
        <authorList>
            <person name="Meier V. D."/>
        </authorList>
    </citation>
    <scope>NUCLEOTIDE SEQUENCE</scope>
    <source>
        <strain evidence="2">AVDCRST_MAG68</strain>
    </source>
</reference>
<evidence type="ECO:0000256" key="1">
    <source>
        <dbReference type="SAM" id="MobiDB-lite"/>
    </source>
</evidence>
<name>A0A6J4MG69_9BACT</name>
<dbReference type="EMBL" id="CADCTW010000195">
    <property type="protein sequence ID" value="CAA9358517.1"/>
    <property type="molecule type" value="Genomic_DNA"/>
</dbReference>
<dbReference type="AlphaFoldDB" id="A0A6J4MG69"/>
<accession>A0A6J4MG69</accession>
<evidence type="ECO:0000313" key="2">
    <source>
        <dbReference type="EMBL" id="CAA9358517.1"/>
    </source>
</evidence>
<feature type="region of interest" description="Disordered" evidence="1">
    <location>
        <begin position="67"/>
        <end position="91"/>
    </location>
</feature>
<gene>
    <name evidence="2" type="ORF">AVDCRST_MAG68-4211</name>
</gene>